<dbReference type="HOGENOM" id="CLU_005346_0_0_11"/>
<evidence type="ECO:0000256" key="1">
    <source>
        <dbReference type="SAM" id="SignalP"/>
    </source>
</evidence>
<feature type="chain" id="PRO_5003225558" description="CBM6 domain-containing protein" evidence="1">
    <location>
        <begin position="30"/>
        <end position="900"/>
    </location>
</feature>
<dbReference type="EMBL" id="AP012052">
    <property type="protein sequence ID" value="BAJ74313.1"/>
    <property type="molecule type" value="Genomic_DNA"/>
</dbReference>
<name>E8N7Q7_MICTS</name>
<dbReference type="InterPro" id="IPR017853">
    <property type="entry name" value="GH"/>
</dbReference>
<dbReference type="PROSITE" id="PS51175">
    <property type="entry name" value="CBM6"/>
    <property type="match status" value="2"/>
</dbReference>
<dbReference type="InterPro" id="IPR008979">
    <property type="entry name" value="Galactose-bd-like_sf"/>
</dbReference>
<dbReference type="InterPro" id="IPR005084">
    <property type="entry name" value="CBM6"/>
</dbReference>
<feature type="domain" description="CBM6" evidence="2">
    <location>
        <begin position="475"/>
        <end position="617"/>
    </location>
</feature>
<dbReference type="Gene3D" id="3.20.20.80">
    <property type="entry name" value="Glycosidases"/>
    <property type="match status" value="1"/>
</dbReference>
<dbReference type="STRING" id="979556.MTES_1349"/>
<dbReference type="GO" id="GO:0030246">
    <property type="term" value="F:carbohydrate binding"/>
    <property type="evidence" value="ECO:0007669"/>
    <property type="project" value="InterPro"/>
</dbReference>
<dbReference type="SUPFAM" id="SSF51445">
    <property type="entry name" value="(Trans)glycosidases"/>
    <property type="match status" value="1"/>
</dbReference>
<protein>
    <recommendedName>
        <fullName evidence="2">CBM6 domain-containing protein</fullName>
    </recommendedName>
</protein>
<sequence length="900" mass="95496">MRHPRWIAASAACAVLLGTFAAVAPPATAATTDTLSVDFATTTGDFRGGASGTLYGLGDAGAPTSALINGAHLTNTSQKAPFGTQHPSGDALKVENGFFAKNGTQLDIYVQDYYPDWPYNGGKRPGDDRTYNQADGTYTNQSNGIWDYLEVVEFVTEAVATKSAHPNDYVFIPFNEPDGGNWYADNTVFTQQFLPDWKAAVEKIRAVYARHGLGDPVIGGPGDASWRATRTATWLDYAKQTNTLPQFMIWHELGIDNLATYRSHYAEYRKLEADRGISPRQINITEYGLLRDMGVPGQLIQWFSMFEDTKVDAQTAYWNYAGNFSDNSARPNGANAGWWMFKWYGDLAGSKTVKVTPPQLNVADTLQGIGAIDATDKKATVLYGGSGADTVSLALNGLSSSVFGSRVDVEVREAPLSGAEGLAATPRVVASLSGVTVTNGGLQVSVPNYDRYAGYQVVVTPQRDAVATTVQPWSTSIEAEDTAITGATVYDQSPTGNGGWIFLASHGRDVGSFNNASAKADWTVDVPRDGTYRFQVIGATPGTPGRHALFVDGASAATVQYTADLALNNTSKWKYRGSAEVTVALKKGSHVLSLRASANGSAVLPNSDITLDKFVLTDVTDGERTVYPASTIRLAGAAALAYDVTGARGSARIGSDGRADVYATAFDSGYYDVRVDYRTTGASDVAVDLNGRRVATASASSAGTWSTTARLHLAEGINEIEVRSQSGILLSSVTTTRVTSADSAAIKVEAESGTRVGAVAVGTIADSTGTNASGGKYVGYLGNGAGNTLTIPRASGFNTAGDYDVVVKYTNAEVSGRHDYNPQVVDRRLQVSESGKGLVGEGYFRYTYSWNSFWEKTIPVTLTTSGGALVLGNDGPYAPDVDYVVIAPVRVGQPSTVKLG</sequence>
<dbReference type="AlphaFoldDB" id="E8N7Q7"/>
<keyword evidence="1" id="KW-0732">Signal</keyword>
<feature type="domain" description="CBM6" evidence="2">
    <location>
        <begin position="746"/>
        <end position="887"/>
    </location>
</feature>
<evidence type="ECO:0000259" key="2">
    <source>
        <dbReference type="PROSITE" id="PS51175"/>
    </source>
</evidence>
<dbReference type="SUPFAM" id="SSF49785">
    <property type="entry name" value="Galactose-binding domain-like"/>
    <property type="match status" value="2"/>
</dbReference>
<evidence type="ECO:0000313" key="3">
    <source>
        <dbReference type="EMBL" id="BAJ74313.1"/>
    </source>
</evidence>
<dbReference type="Proteomes" id="UP000008975">
    <property type="component" value="Chromosome"/>
</dbReference>
<evidence type="ECO:0000313" key="4">
    <source>
        <dbReference type="Proteomes" id="UP000008975"/>
    </source>
</evidence>
<reference evidence="3 4" key="1">
    <citation type="journal article" date="2011" name="J. Bacteriol.">
        <title>Genome sequence of Microbacterium testaceum StLB037, an N-acylhomoserine lactone-degrading bacterium isolated from potato leaves.</title>
        <authorList>
            <person name="Morohoshi T."/>
            <person name="Wang W.-Z."/>
            <person name="Someya N."/>
            <person name="Ikeda T."/>
        </authorList>
    </citation>
    <scope>NUCLEOTIDE SEQUENCE [LARGE SCALE GENOMIC DNA]</scope>
    <source>
        <strain evidence="3 4">StLB037</strain>
    </source>
</reference>
<accession>E8N7Q7</accession>
<reference key="2">
    <citation type="submission" date="2011-02" db="EMBL/GenBank/DDBJ databases">
        <title>Genome sequence of Microbacterium testaceum StLB037.</title>
        <authorList>
            <person name="Morohoshi T."/>
            <person name="Wang W.Z."/>
            <person name="Someya N."/>
            <person name="Ikeda T."/>
        </authorList>
    </citation>
    <scope>NUCLEOTIDE SEQUENCE</scope>
    <source>
        <strain>StLB037</strain>
    </source>
</reference>
<organism evidence="3 4">
    <name type="scientific">Microbacterium testaceum (strain StLB037)</name>
    <dbReference type="NCBI Taxonomy" id="979556"/>
    <lineage>
        <taxon>Bacteria</taxon>
        <taxon>Bacillati</taxon>
        <taxon>Actinomycetota</taxon>
        <taxon>Actinomycetes</taxon>
        <taxon>Micrococcales</taxon>
        <taxon>Microbacteriaceae</taxon>
        <taxon>Microbacterium</taxon>
    </lineage>
</organism>
<dbReference type="Gene3D" id="2.60.120.260">
    <property type="entry name" value="Galactose-binding domain-like"/>
    <property type="match status" value="3"/>
</dbReference>
<dbReference type="KEGG" id="mts:MTES_1349"/>
<dbReference type="RefSeq" id="WP_013584438.1">
    <property type="nucleotide sequence ID" value="NC_015125.1"/>
</dbReference>
<dbReference type="eggNOG" id="COG3664">
    <property type="taxonomic scope" value="Bacteria"/>
</dbReference>
<gene>
    <name evidence="3" type="ordered locus">MTES_1349</name>
</gene>
<proteinExistence type="predicted"/>
<feature type="signal peptide" evidence="1">
    <location>
        <begin position="1"/>
        <end position="29"/>
    </location>
</feature>